<sequence length="290" mass="32860">MRLSAFLVCILSLCSVKASVYSADSVPDVIPKGAISFHSFKNNIILDGFVNDSIPMKALLDIGAWGLAVPEYLRADKVAGKKSERIRFNVGDWTKTMDVIFMSPGSQFLHWYGEDCVLLGWDFFNRRILEISYKDQYIRELKPIELDSLKGYDCIKFQNRGRRLLIPARVTIGGKIIEGNCWIDTGLNGTLFFAHNVLSKYGLDIGKTKEGRAKNLDSDRTKVNIMKADTISVGNSILTGKDVIFTNSEWFVFKENDMYIGLLGNQFFKYFSVIFDFRENNLYLKSSASD</sequence>
<dbReference type="EMBL" id="FLUM01000003">
    <property type="protein sequence ID" value="SBW04443.1"/>
    <property type="molecule type" value="Genomic_DNA"/>
</dbReference>
<dbReference type="RefSeq" id="WP_296942951.1">
    <property type="nucleotide sequence ID" value="NZ_LT599032.1"/>
</dbReference>
<protein>
    <recommendedName>
        <fullName evidence="3">Peptidase A2 domain-containing protein</fullName>
    </recommendedName>
</protein>
<feature type="signal peptide" evidence="1">
    <location>
        <begin position="1"/>
        <end position="18"/>
    </location>
</feature>
<organism evidence="2">
    <name type="scientific">uncultured Dysgonomonas sp</name>
    <dbReference type="NCBI Taxonomy" id="206096"/>
    <lineage>
        <taxon>Bacteria</taxon>
        <taxon>Pseudomonadati</taxon>
        <taxon>Bacteroidota</taxon>
        <taxon>Bacteroidia</taxon>
        <taxon>Bacteroidales</taxon>
        <taxon>Dysgonomonadaceae</taxon>
        <taxon>Dysgonomonas</taxon>
        <taxon>environmental samples</taxon>
    </lineage>
</organism>
<name>A0A212JYF8_9BACT</name>
<accession>A0A212JYF8</accession>
<evidence type="ECO:0008006" key="3">
    <source>
        <dbReference type="Google" id="ProtNLM"/>
    </source>
</evidence>
<evidence type="ECO:0000313" key="2">
    <source>
        <dbReference type="EMBL" id="SBW04443.1"/>
    </source>
</evidence>
<proteinExistence type="predicted"/>
<gene>
    <name evidence="2" type="ORF">KL86DYS1_30842</name>
</gene>
<reference evidence="2" key="1">
    <citation type="submission" date="2016-04" db="EMBL/GenBank/DDBJ databases">
        <authorList>
            <person name="Evans L.H."/>
            <person name="Alamgir A."/>
            <person name="Owens N."/>
            <person name="Weber N.D."/>
            <person name="Virtaneva K."/>
            <person name="Barbian K."/>
            <person name="Babar A."/>
            <person name="Rosenke K."/>
        </authorList>
    </citation>
    <scope>NUCLEOTIDE SEQUENCE</scope>
    <source>
        <strain evidence="2">86-1</strain>
    </source>
</reference>
<keyword evidence="1" id="KW-0732">Signal</keyword>
<evidence type="ECO:0000256" key="1">
    <source>
        <dbReference type="SAM" id="SignalP"/>
    </source>
</evidence>
<feature type="chain" id="PRO_5013392817" description="Peptidase A2 domain-containing protein" evidence="1">
    <location>
        <begin position="19"/>
        <end position="290"/>
    </location>
</feature>
<dbReference type="AlphaFoldDB" id="A0A212JYF8"/>
<dbReference type="InterPro" id="IPR021109">
    <property type="entry name" value="Peptidase_aspartic_dom_sf"/>
</dbReference>
<dbReference type="Gene3D" id="2.40.70.10">
    <property type="entry name" value="Acid Proteases"/>
    <property type="match status" value="1"/>
</dbReference>